<sequence>MTPPDLIPFTKRLQAKLTHFLRGKTFAHFDAEVHSLGDIRMRIAFDGRTKDRIAVSDSVQQWLLDEGFVINGVAEDRAATCFSCSCEKEVIAHILLQRSMI</sequence>
<reference evidence="1 2" key="1">
    <citation type="journal article" date="2016" name="Nat. Commun.">
        <title>Thousands of microbial genomes shed light on interconnected biogeochemical processes in an aquifer system.</title>
        <authorList>
            <person name="Anantharaman K."/>
            <person name="Brown C.T."/>
            <person name="Hug L.A."/>
            <person name="Sharon I."/>
            <person name="Castelle C.J."/>
            <person name="Probst A.J."/>
            <person name="Thomas B.C."/>
            <person name="Singh A."/>
            <person name="Wilkins M.J."/>
            <person name="Karaoz U."/>
            <person name="Brodie E.L."/>
            <person name="Williams K.H."/>
            <person name="Hubbard S.S."/>
            <person name="Banfield J.F."/>
        </authorList>
    </citation>
    <scope>NUCLEOTIDE SEQUENCE [LARGE SCALE GENOMIC DNA]</scope>
</reference>
<gene>
    <name evidence="1" type="ORF">A2849_01560</name>
</gene>
<evidence type="ECO:0000313" key="1">
    <source>
        <dbReference type="EMBL" id="OHA21190.1"/>
    </source>
</evidence>
<dbReference type="Proteomes" id="UP000178121">
    <property type="component" value="Unassembled WGS sequence"/>
</dbReference>
<name>A0A1G2MBA8_9BACT</name>
<evidence type="ECO:0000313" key="2">
    <source>
        <dbReference type="Proteomes" id="UP000178121"/>
    </source>
</evidence>
<dbReference type="EMBL" id="MHRI01000012">
    <property type="protein sequence ID" value="OHA21190.1"/>
    <property type="molecule type" value="Genomic_DNA"/>
</dbReference>
<accession>A0A1G2MBA8</accession>
<proteinExistence type="predicted"/>
<protein>
    <submittedName>
        <fullName evidence="1">Uncharacterized protein</fullName>
    </submittedName>
</protein>
<comment type="caution">
    <text evidence="1">The sequence shown here is derived from an EMBL/GenBank/DDBJ whole genome shotgun (WGS) entry which is preliminary data.</text>
</comment>
<organism evidence="1 2">
    <name type="scientific">Candidatus Taylorbacteria bacterium RIFCSPHIGHO2_01_FULL_51_15</name>
    <dbReference type="NCBI Taxonomy" id="1802304"/>
    <lineage>
        <taxon>Bacteria</taxon>
        <taxon>Candidatus Tayloriibacteriota</taxon>
    </lineage>
</organism>
<dbReference type="AlphaFoldDB" id="A0A1G2MBA8"/>